<dbReference type="Proteomes" id="UP000682951">
    <property type="component" value="Unassembled WGS sequence"/>
</dbReference>
<dbReference type="RefSeq" id="WP_212141419.1">
    <property type="nucleotide sequence ID" value="NZ_JAGSSW010000001.1"/>
</dbReference>
<gene>
    <name evidence="1" type="ORF">KDD93_01200</name>
</gene>
<accession>A0ABS5HFZ2</accession>
<organism evidence="1 2">
    <name type="scientific">Campylobacter anatolicus</name>
    <dbReference type="NCBI Taxonomy" id="2829105"/>
    <lineage>
        <taxon>Bacteria</taxon>
        <taxon>Pseudomonadati</taxon>
        <taxon>Campylobacterota</taxon>
        <taxon>Epsilonproteobacteria</taxon>
        <taxon>Campylobacterales</taxon>
        <taxon>Campylobacteraceae</taxon>
        <taxon>Campylobacter</taxon>
    </lineage>
</organism>
<keyword evidence="2" id="KW-1185">Reference proteome</keyword>
<proteinExistence type="predicted"/>
<dbReference type="EMBL" id="JAGSSW010000001">
    <property type="protein sequence ID" value="MBR8463191.1"/>
    <property type="molecule type" value="Genomic_DNA"/>
</dbReference>
<comment type="caution">
    <text evidence="1">The sequence shown here is derived from an EMBL/GenBank/DDBJ whole genome shotgun (WGS) entry which is preliminary data.</text>
</comment>
<name>A0ABS5HFZ2_9BACT</name>
<reference evidence="1 2" key="1">
    <citation type="submission" date="2021-04" db="EMBL/GenBank/DDBJ databases">
        <title>Molecular and phenotypic characterization and identification of bacterial isolates recovered from the Anatolian ground squirrels (Spermophilus xanthoprymnus) and which have the potential to form a new species in the Campylobacter genus.</title>
        <authorList>
            <person name="Aydin F."/>
            <person name="Abay S."/>
            <person name="Kayman T."/>
            <person name="Karakaya E."/>
            <person name="Mustak H.K."/>
            <person name="Mustak I.B."/>
            <person name="Bilgin N."/>
            <person name="Duzler A."/>
            <person name="Sahin O."/>
            <person name="Guran O."/>
            <person name="Saticioglu I.B."/>
        </authorList>
    </citation>
    <scope>NUCLEOTIDE SEQUENCE [LARGE SCALE GENOMIC DNA]</scope>
    <source>
        <strain evidence="2">faydin-G24</strain>
    </source>
</reference>
<evidence type="ECO:0000313" key="1">
    <source>
        <dbReference type="EMBL" id="MBR8463191.1"/>
    </source>
</evidence>
<evidence type="ECO:0000313" key="2">
    <source>
        <dbReference type="Proteomes" id="UP000682951"/>
    </source>
</evidence>
<protein>
    <submittedName>
        <fullName evidence="1">Uncharacterized protein</fullName>
    </submittedName>
</protein>
<sequence length="132" mass="14988">MKKFLVVLTLLSAYVQSYGNDICDSSVVKATVEKYNFKTPLKLNDHTTFTGASCVNNTIRFIYNVSDESFEILKNKGEANLKRDMCLEPSIKVLLTTIGADKIIRTYINKSLTERFQFSVTEKECKELLPGF</sequence>